<proteinExistence type="predicted"/>
<evidence type="ECO:0000313" key="1">
    <source>
        <dbReference type="EMBL" id="ACT67481.1"/>
    </source>
</evidence>
<dbReference type="EMBL" id="FJ907331">
    <property type="protein sequence ID" value="ACT67481.1"/>
    <property type="molecule type" value="Genomic_RNA"/>
</dbReference>
<sequence length="207" mass="23449">MECILVFSKRSEDIPLSDKEIFFLREARVYAATLPPERLSFFYDKLDVHNNTSRENYKKIFDFLDNLGNVVATNSGAFMKFLTANAVDDFFKRKYPNILSSSVAYNNPTNAYCFIAVPALERFISSLQSCELGLITILAVGFSRNGESDELWDFKNSFVVFEHGGSLEVFYGDSMDTRNSAILEIFNSFKLTSGQSDIEKVVNLLSI</sequence>
<name>D2E4B2_9VIRU</name>
<protein>
    <submittedName>
        <fullName evidence="1">p23</fullName>
    </submittedName>
</protein>
<organism evidence="1">
    <name type="scientific">Grapevine leafroll-associated virus Carn</name>
    <dbReference type="NCBI Taxonomy" id="659661"/>
    <lineage>
        <taxon>Viruses</taxon>
    </lineage>
</organism>
<accession>D2E4B2</accession>
<reference evidence="1" key="1">
    <citation type="journal article" date="2010" name="Arch. Virol.">
        <title>A putative new ampelovirus associated with grapevine leafroll disease.</title>
        <authorList>
            <person name="Abou Ghanem-Sabanadzovic N."/>
            <person name="Sabanadzovic S."/>
            <person name="Uyemoto J.K."/>
            <person name="Golino D."/>
            <person name="Rowhani A."/>
        </authorList>
    </citation>
    <scope>NUCLEOTIDE SEQUENCE</scope>
    <source>
        <strain evidence="1">Carnelian</strain>
    </source>
</reference>